<proteinExistence type="predicted"/>
<comment type="caution">
    <text evidence="2">The sequence shown here is derived from an EMBL/GenBank/DDBJ whole genome shotgun (WGS) entry which is preliminary data.</text>
</comment>
<dbReference type="Proteomes" id="UP000094342">
    <property type="component" value="Unassembled WGS sequence"/>
</dbReference>
<protein>
    <recommendedName>
        <fullName evidence="4">Cytochrome c family protein</fullName>
    </recommendedName>
</protein>
<gene>
    <name evidence="2" type="ORF">A8M32_25515</name>
</gene>
<reference evidence="3" key="1">
    <citation type="submission" date="2016-05" db="EMBL/GenBank/DDBJ databases">
        <authorList>
            <person name="Li Y."/>
        </authorList>
    </citation>
    <scope>NUCLEOTIDE SEQUENCE [LARGE SCALE GENOMIC DNA]</scope>
    <source>
        <strain evidence="3">YIC4027</strain>
    </source>
</reference>
<keyword evidence="3" id="KW-1185">Reference proteome</keyword>
<evidence type="ECO:0000256" key="1">
    <source>
        <dbReference type="SAM" id="MobiDB-lite"/>
    </source>
</evidence>
<evidence type="ECO:0008006" key="4">
    <source>
        <dbReference type="Google" id="ProtNLM"/>
    </source>
</evidence>
<feature type="region of interest" description="Disordered" evidence="1">
    <location>
        <begin position="230"/>
        <end position="255"/>
    </location>
</feature>
<dbReference type="AlphaFoldDB" id="A0A1E3V4F2"/>
<organism evidence="2 3">
    <name type="scientific">Sinorhizobium alkalisoli</name>
    <dbReference type="NCBI Taxonomy" id="1752398"/>
    <lineage>
        <taxon>Bacteria</taxon>
        <taxon>Pseudomonadati</taxon>
        <taxon>Pseudomonadota</taxon>
        <taxon>Alphaproteobacteria</taxon>
        <taxon>Hyphomicrobiales</taxon>
        <taxon>Rhizobiaceae</taxon>
        <taxon>Sinorhizobium/Ensifer group</taxon>
        <taxon>Sinorhizobium</taxon>
    </lineage>
</organism>
<name>A0A1E3V4F2_9HYPH</name>
<accession>A0A1E3V4F2</accession>
<sequence>MLAAALLLGAPTVEPRRALAQSADQCADQLIFDPKKGTFLTSDILFLPTQEGANCYAWQMFVAMNWPVNPGWPAAPALAGEPDRTASVAEWGVQSSPTSPISSVPVWESFKAAEEIFLPNAAPPSGWGVQEPPPAECRSDKMIFGYPTESVRVLSAISKNAVNSAHRFNLSSGTRDTVSQEIMEATGGWLTDQKGELVFFQRTVGKAEFDYIVDNNLFDAADQLRVATNQDGQHSKGLSLPRGGMLRTPPSDPQPQEELGAFEIKAAWRILTGEPAMFSRYMTTVAWLKRPDTGQCSQEVVGLVGLHIIHKTDTFPDFIWATFEQVDNVPGGSGAPPVNGYSFNNPDCTGPDCTPNQPRIECDGNTCRDLYPRDQPVQVDRGQKTPNNLVELNSSVQQKIASLTGGKSVFQYYELVNVLWDQSPSSEPTLEPGAGATVPLRYGTFQSEGNLPVANTTLETYIQSRSCDACHASATIAGSDTLASDFSFLFDDAGSSKAPHLVEQVKQFAEQSK</sequence>
<evidence type="ECO:0000313" key="3">
    <source>
        <dbReference type="Proteomes" id="UP000094342"/>
    </source>
</evidence>
<evidence type="ECO:0000313" key="2">
    <source>
        <dbReference type="EMBL" id="ODR88524.1"/>
    </source>
</evidence>
<dbReference type="STRING" id="1752398.A8M32_25515"/>
<dbReference type="EMBL" id="LYBW01000065">
    <property type="protein sequence ID" value="ODR88524.1"/>
    <property type="molecule type" value="Genomic_DNA"/>
</dbReference>